<feature type="compositionally biased region" description="Polar residues" evidence="1">
    <location>
        <begin position="667"/>
        <end position="680"/>
    </location>
</feature>
<feature type="region of interest" description="Disordered" evidence="1">
    <location>
        <begin position="736"/>
        <end position="764"/>
    </location>
</feature>
<feature type="region of interest" description="Disordered" evidence="1">
    <location>
        <begin position="658"/>
        <end position="696"/>
    </location>
</feature>
<comment type="caution">
    <text evidence="2">The sequence shown here is derived from an EMBL/GenBank/DDBJ whole genome shotgun (WGS) entry which is preliminary data.</text>
</comment>
<dbReference type="Proteomes" id="UP000053573">
    <property type="component" value="Unassembled WGS sequence"/>
</dbReference>
<protein>
    <submittedName>
        <fullName evidence="2">Uncharacterized protein</fullName>
    </submittedName>
</protein>
<feature type="compositionally biased region" description="Basic and acidic residues" evidence="1">
    <location>
        <begin position="457"/>
        <end position="471"/>
    </location>
</feature>
<evidence type="ECO:0000256" key="1">
    <source>
        <dbReference type="SAM" id="MobiDB-lite"/>
    </source>
</evidence>
<gene>
    <name evidence="2" type="ORF">EMPG_16085</name>
</gene>
<accession>A0A0H1BAT8</accession>
<feature type="compositionally biased region" description="Basic and acidic residues" evidence="1">
    <location>
        <begin position="489"/>
        <end position="499"/>
    </location>
</feature>
<feature type="compositionally biased region" description="Polar residues" evidence="1">
    <location>
        <begin position="507"/>
        <end position="517"/>
    </location>
</feature>
<sequence length="796" mass="86256">MVFSPCPRGQRSKGPTSTAQDTPPPDHRAQDLPARPSSTAVGNVSEERLALEAIFRSSTPQAGNAEADIIPEAHHHPRTAAHRTKQVYPKASRISLIQLSHKIRRKLSRESQLPKKSSTKFKERGNTLQNGDQNVNPAAGVDITASSDDEYDSDARCIQTPQITERVACGITGVASSPKRVLSSVDSAEGSLGISHDMFPKGFDGTTSATSDDAPGFEKGVPAGASNLDLELVGSAGFDKFDTFEPGFKSHLQAVSRRLTPPSIPGTYTSNFPADAGKLASGKNIDSAPLFESSLSRFSWESDLARINDLSPIPGLQVELSQLNARHDTAVPSRMASAGSGSFLLLNSKQTSSQITSSTGGQSSSGWQRNNKYRAQSRFIESFDGIRSSSASDPVIQNCNSGQKYMKTRSVSDGWISDGKRQGYGFRFVVEDDGKSPSSQANDLSSETEQESAPNPDLRDLVKLSRSERNLECSSRASSESTAVGRQPHGGEKSNDQGDRGVLSCGKSVSQMNSTESPKIPFDCIDGNKGLFSQWARFPSHSKAARNESAGRSDNMVTRDFVPTETPKASQNINPFPLLKIAHDKTDSLPAIKKGTGLFQWARLHRSDSLDRRRYRAGHRKETSRSDDLKDPDLEIIPGGPTGQLVLEQIGDIRGETKRQKLRVKAQESSETASEPQTPWSKVEHPSPLGSHPPGQLSFSTFDGSGMDSSMEPCSADIWSRLYEDCIGAFSDDGEVMFDPGSEESPKKAPIDRHNQASTSIDLRKSTAEFKEEQLLNEVSSKDGLLKLVEQAWGGE</sequence>
<feature type="compositionally biased region" description="Polar residues" evidence="1">
    <location>
        <begin position="472"/>
        <end position="484"/>
    </location>
</feature>
<reference evidence="3" key="1">
    <citation type="journal article" date="2015" name="PLoS Genet.">
        <title>The dynamic genome and transcriptome of the human fungal pathogen Blastomyces and close relative Emmonsia.</title>
        <authorList>
            <person name="Munoz J.F."/>
            <person name="Gauthier G.M."/>
            <person name="Desjardins C.A."/>
            <person name="Gallo J.E."/>
            <person name="Holder J."/>
            <person name="Sullivan T.D."/>
            <person name="Marty A.J."/>
            <person name="Carmen J.C."/>
            <person name="Chen Z."/>
            <person name="Ding L."/>
            <person name="Gujja S."/>
            <person name="Magrini V."/>
            <person name="Misas E."/>
            <person name="Mitreva M."/>
            <person name="Priest M."/>
            <person name="Saif S."/>
            <person name="Whiston E.A."/>
            <person name="Young S."/>
            <person name="Zeng Q."/>
            <person name="Goldman W.E."/>
            <person name="Mardis E.R."/>
            <person name="Taylor J.W."/>
            <person name="McEwen J.G."/>
            <person name="Clay O.K."/>
            <person name="Klein B.S."/>
            <person name="Cuomo C.A."/>
        </authorList>
    </citation>
    <scope>NUCLEOTIDE SEQUENCE [LARGE SCALE GENOMIC DNA]</scope>
    <source>
        <strain evidence="3">UAMH 139</strain>
    </source>
</reference>
<evidence type="ECO:0000313" key="2">
    <source>
        <dbReference type="EMBL" id="KLJ08485.1"/>
    </source>
</evidence>
<feature type="compositionally biased region" description="Basic and acidic residues" evidence="1">
    <location>
        <begin position="620"/>
        <end position="633"/>
    </location>
</feature>
<feature type="compositionally biased region" description="Polar residues" evidence="1">
    <location>
        <begin position="126"/>
        <end position="136"/>
    </location>
</feature>
<proteinExistence type="predicted"/>
<organism evidence="2 3">
    <name type="scientific">Blastomyces silverae</name>
    <dbReference type="NCBI Taxonomy" id="2060906"/>
    <lineage>
        <taxon>Eukaryota</taxon>
        <taxon>Fungi</taxon>
        <taxon>Dikarya</taxon>
        <taxon>Ascomycota</taxon>
        <taxon>Pezizomycotina</taxon>
        <taxon>Eurotiomycetes</taxon>
        <taxon>Eurotiomycetidae</taxon>
        <taxon>Onygenales</taxon>
        <taxon>Ajellomycetaceae</taxon>
        <taxon>Blastomyces</taxon>
    </lineage>
</organism>
<dbReference type="OrthoDB" id="4226789at2759"/>
<evidence type="ECO:0000313" key="3">
    <source>
        <dbReference type="Proteomes" id="UP000053573"/>
    </source>
</evidence>
<dbReference type="EMBL" id="LDEV01002586">
    <property type="protein sequence ID" value="KLJ08485.1"/>
    <property type="molecule type" value="Genomic_DNA"/>
</dbReference>
<dbReference type="AlphaFoldDB" id="A0A0H1BAT8"/>
<feature type="region of interest" description="Disordered" evidence="1">
    <location>
        <begin position="105"/>
        <end position="138"/>
    </location>
</feature>
<feature type="region of interest" description="Disordered" evidence="1">
    <location>
        <begin position="430"/>
        <end position="521"/>
    </location>
</feature>
<feature type="region of interest" description="Disordered" evidence="1">
    <location>
        <begin position="613"/>
        <end position="643"/>
    </location>
</feature>
<feature type="region of interest" description="Disordered" evidence="1">
    <location>
        <begin position="1"/>
        <end position="43"/>
    </location>
</feature>
<feature type="compositionally biased region" description="Basic and acidic residues" evidence="1">
    <location>
        <begin position="744"/>
        <end position="755"/>
    </location>
</feature>
<feature type="compositionally biased region" description="Polar residues" evidence="1">
    <location>
        <begin position="436"/>
        <end position="453"/>
    </location>
</feature>
<keyword evidence="3" id="KW-1185">Reference proteome</keyword>
<name>A0A0H1BAT8_9EURO</name>